<keyword evidence="11" id="KW-1185">Reference proteome</keyword>
<dbReference type="PANTHER" id="PTHR24394">
    <property type="entry name" value="ZINC FINGER PROTEIN"/>
    <property type="match status" value="1"/>
</dbReference>
<dbReference type="GO" id="GO:0003677">
    <property type="term" value="F:DNA binding"/>
    <property type="evidence" value="ECO:0007669"/>
    <property type="project" value="UniProtKB-KW"/>
</dbReference>
<evidence type="ECO:0000313" key="12">
    <source>
        <dbReference type="RefSeq" id="XP_017027419.1"/>
    </source>
</evidence>
<dbReference type="GO" id="GO:0008270">
    <property type="term" value="F:zinc ion binding"/>
    <property type="evidence" value="ECO:0007669"/>
    <property type="project" value="UniProtKB-KW"/>
</dbReference>
<dbReference type="RefSeq" id="XP_017027419.1">
    <property type="nucleotide sequence ID" value="XM_017171930.2"/>
</dbReference>
<proteinExistence type="predicted"/>
<dbReference type="GO" id="GO:0005634">
    <property type="term" value="C:nucleus"/>
    <property type="evidence" value="ECO:0007669"/>
    <property type="project" value="UniProtKB-SubCell"/>
</dbReference>
<keyword evidence="4 9" id="KW-0863">Zinc-finger</keyword>
<dbReference type="GO" id="GO:0000981">
    <property type="term" value="F:DNA-binding transcription factor activity, RNA polymerase II-specific"/>
    <property type="evidence" value="ECO:0007669"/>
    <property type="project" value="TreeGrafter"/>
</dbReference>
<organism evidence="11 12">
    <name type="scientific">Drosophila kikkawai</name>
    <name type="common">Fruit fly</name>
    <dbReference type="NCBI Taxonomy" id="30033"/>
    <lineage>
        <taxon>Eukaryota</taxon>
        <taxon>Metazoa</taxon>
        <taxon>Ecdysozoa</taxon>
        <taxon>Arthropoda</taxon>
        <taxon>Hexapoda</taxon>
        <taxon>Insecta</taxon>
        <taxon>Pterygota</taxon>
        <taxon>Neoptera</taxon>
        <taxon>Endopterygota</taxon>
        <taxon>Diptera</taxon>
        <taxon>Brachycera</taxon>
        <taxon>Muscomorpha</taxon>
        <taxon>Ephydroidea</taxon>
        <taxon>Drosophilidae</taxon>
        <taxon>Drosophila</taxon>
        <taxon>Sophophora</taxon>
    </lineage>
</organism>
<gene>
    <name evidence="12" type="primary">LOC108078229</name>
</gene>
<evidence type="ECO:0000256" key="6">
    <source>
        <dbReference type="ARBA" id="ARBA00023015"/>
    </source>
</evidence>
<dbReference type="InterPro" id="IPR036236">
    <property type="entry name" value="Znf_C2H2_sf"/>
</dbReference>
<feature type="domain" description="C2H2-type" evidence="10">
    <location>
        <begin position="83"/>
        <end position="111"/>
    </location>
</feature>
<name>A0A6P4IVL1_DROKI</name>
<evidence type="ECO:0000256" key="2">
    <source>
        <dbReference type="ARBA" id="ARBA00022723"/>
    </source>
</evidence>
<keyword evidence="7" id="KW-0804">Transcription</keyword>
<keyword evidence="3" id="KW-0677">Repeat</keyword>
<evidence type="ECO:0000256" key="7">
    <source>
        <dbReference type="ARBA" id="ARBA00023163"/>
    </source>
</evidence>
<evidence type="ECO:0000256" key="8">
    <source>
        <dbReference type="ARBA" id="ARBA00023242"/>
    </source>
</evidence>
<dbReference type="Proteomes" id="UP001652661">
    <property type="component" value="Chromosome 2R"/>
</dbReference>
<dbReference type="PROSITE" id="PS50157">
    <property type="entry name" value="ZINC_FINGER_C2H2_2"/>
    <property type="match status" value="1"/>
</dbReference>
<dbReference type="PROSITE" id="PS00028">
    <property type="entry name" value="ZINC_FINGER_C2H2_1"/>
    <property type="match status" value="3"/>
</dbReference>
<dbReference type="Pfam" id="PF00096">
    <property type="entry name" value="zf-C2H2"/>
    <property type="match status" value="1"/>
</dbReference>
<evidence type="ECO:0000256" key="3">
    <source>
        <dbReference type="ARBA" id="ARBA00022737"/>
    </source>
</evidence>
<keyword evidence="5" id="KW-0862">Zinc</keyword>
<comment type="subcellular location">
    <subcellularLocation>
        <location evidence="1">Nucleus</location>
    </subcellularLocation>
</comment>
<accession>A0A6P4IVL1</accession>
<evidence type="ECO:0000256" key="4">
    <source>
        <dbReference type="ARBA" id="ARBA00022771"/>
    </source>
</evidence>
<dbReference type="GeneID" id="108078229"/>
<dbReference type="Gene3D" id="3.30.160.60">
    <property type="entry name" value="Classic Zinc Finger"/>
    <property type="match status" value="2"/>
</dbReference>
<dbReference type="SUPFAM" id="SSF57667">
    <property type="entry name" value="beta-beta-alpha zinc fingers"/>
    <property type="match status" value="2"/>
</dbReference>
<dbReference type="OMA" id="HQHYKRF"/>
<evidence type="ECO:0000259" key="10">
    <source>
        <dbReference type="PROSITE" id="PS50157"/>
    </source>
</evidence>
<dbReference type="SMART" id="SM00355">
    <property type="entry name" value="ZnF_C2H2"/>
    <property type="match status" value="3"/>
</dbReference>
<dbReference type="OrthoDB" id="8922241at2759"/>
<dbReference type="InterPro" id="IPR013087">
    <property type="entry name" value="Znf_C2H2_type"/>
</dbReference>
<dbReference type="AlphaFoldDB" id="A0A6P4IVL1"/>
<evidence type="ECO:0000313" key="11">
    <source>
        <dbReference type="Proteomes" id="UP001652661"/>
    </source>
</evidence>
<dbReference type="PANTHER" id="PTHR24394:SF48">
    <property type="entry name" value="ZINC FINGER PROTEIN 771"/>
    <property type="match status" value="1"/>
</dbReference>
<sequence length="168" mass="19334">MPPEMDSGMCEFSWISLSCLLCEQTFGSAEKLQDHLIVHFPQPVDRSHICDICGRGMRSPLELHQHYNRYHEAHVTNTDEGQFQCQLCDKVFLLQDYLNVHVKIEHSSEGYRPAEMYSACAKPYQSHEDLTNDDEDNSVLCPPPKRKYPPRSPFFNPDLGLDGVGTFW</sequence>
<reference evidence="11" key="1">
    <citation type="submission" date="2025-05" db="UniProtKB">
        <authorList>
            <consortium name="RefSeq"/>
        </authorList>
    </citation>
    <scope>NUCLEOTIDE SEQUENCE [LARGE SCALE GENOMIC DNA]</scope>
    <source>
        <strain evidence="11">14028-0561.14</strain>
    </source>
</reference>
<reference evidence="12" key="2">
    <citation type="submission" date="2025-08" db="UniProtKB">
        <authorList>
            <consortium name="RefSeq"/>
        </authorList>
    </citation>
    <scope>IDENTIFICATION</scope>
    <source>
        <strain evidence="12">14028-0561.14</strain>
        <tissue evidence="12">Whole fly</tissue>
    </source>
</reference>
<keyword evidence="6" id="KW-0805">Transcription regulation</keyword>
<keyword evidence="2" id="KW-0479">Metal-binding</keyword>
<evidence type="ECO:0000256" key="9">
    <source>
        <dbReference type="PROSITE-ProRule" id="PRU00042"/>
    </source>
</evidence>
<protein>
    <submittedName>
        <fullName evidence="12">Uncharacterized zinc finger protein CG12744</fullName>
    </submittedName>
</protein>
<keyword evidence="8" id="KW-0539">Nucleus</keyword>
<evidence type="ECO:0000256" key="5">
    <source>
        <dbReference type="ARBA" id="ARBA00022833"/>
    </source>
</evidence>
<evidence type="ECO:0000256" key="1">
    <source>
        <dbReference type="ARBA" id="ARBA00004123"/>
    </source>
</evidence>